<dbReference type="EMBL" id="SOCE01000002">
    <property type="protein sequence ID" value="TDU83797.1"/>
    <property type="molecule type" value="Genomic_DNA"/>
</dbReference>
<dbReference type="Proteomes" id="UP000295151">
    <property type="component" value="Unassembled WGS sequence"/>
</dbReference>
<feature type="transmembrane region" description="Helical" evidence="1">
    <location>
        <begin position="150"/>
        <end position="174"/>
    </location>
</feature>
<evidence type="ECO:0000313" key="3">
    <source>
        <dbReference type="Proteomes" id="UP000295151"/>
    </source>
</evidence>
<keyword evidence="3" id="KW-1185">Reference proteome</keyword>
<organism evidence="2 3">
    <name type="scientific">Kribbella voronezhensis</name>
    <dbReference type="NCBI Taxonomy" id="2512212"/>
    <lineage>
        <taxon>Bacteria</taxon>
        <taxon>Bacillati</taxon>
        <taxon>Actinomycetota</taxon>
        <taxon>Actinomycetes</taxon>
        <taxon>Propionibacteriales</taxon>
        <taxon>Kribbellaceae</taxon>
        <taxon>Kribbella</taxon>
    </lineage>
</organism>
<dbReference type="RefSeq" id="WP_133983305.1">
    <property type="nucleotide sequence ID" value="NZ_SOCE01000002.1"/>
</dbReference>
<comment type="caution">
    <text evidence="2">The sequence shown here is derived from an EMBL/GenBank/DDBJ whole genome shotgun (WGS) entry which is preliminary data.</text>
</comment>
<dbReference type="OrthoDB" id="5190576at2"/>
<evidence type="ECO:0000256" key="1">
    <source>
        <dbReference type="SAM" id="Phobius"/>
    </source>
</evidence>
<proteinExistence type="predicted"/>
<protein>
    <submittedName>
        <fullName evidence="2">Uncharacterized protein</fullName>
    </submittedName>
</protein>
<dbReference type="AlphaFoldDB" id="A0A4R7SZ33"/>
<keyword evidence="1" id="KW-0812">Transmembrane</keyword>
<keyword evidence="1" id="KW-0472">Membrane</keyword>
<gene>
    <name evidence="2" type="ORF">EV138_6261</name>
</gene>
<evidence type="ECO:0000313" key="2">
    <source>
        <dbReference type="EMBL" id="TDU83797.1"/>
    </source>
</evidence>
<dbReference type="PANTHER" id="PTHR42305">
    <property type="entry name" value="MEMBRANE PROTEIN RV1733C-RELATED"/>
    <property type="match status" value="1"/>
</dbReference>
<dbReference type="PANTHER" id="PTHR42305:SF1">
    <property type="entry name" value="MEMBRANE PROTEIN RV1733C-RELATED"/>
    <property type="match status" value="1"/>
</dbReference>
<keyword evidence="1" id="KW-1133">Transmembrane helix</keyword>
<accession>A0A4R7SZ33</accession>
<name>A0A4R7SZ33_9ACTN</name>
<dbReference type="InterPro" id="IPR039708">
    <property type="entry name" value="MT1774/Rv1733c-like"/>
</dbReference>
<sequence>MSTDRPRRAESWVAMQTRRLGFGRNPLRRPSDRFEALLTWIVLLTGLLMVPAGAAAGTSIRDASQTRATEQRMLLHEVLARTTAETPALTGQEIGLVTWPVTVSWQDETGLDHRGRTDVALGTKAGTEVTVWIDGVGAVAKPPRPAGDSAAIGTAAGFGIVACCWLALWLFLLLARCALDRRRLANWAAEWKQVAADWTRRDR</sequence>
<reference evidence="2 3" key="1">
    <citation type="submission" date="2019-03" db="EMBL/GenBank/DDBJ databases">
        <title>Genomic Encyclopedia of Type Strains, Phase III (KMG-III): the genomes of soil and plant-associated and newly described type strains.</title>
        <authorList>
            <person name="Whitman W."/>
        </authorList>
    </citation>
    <scope>NUCLEOTIDE SEQUENCE [LARGE SCALE GENOMIC DNA]</scope>
    <source>
        <strain evidence="2 3">VKM Ac-2575</strain>
    </source>
</reference>